<dbReference type="Proteomes" id="UP001586593">
    <property type="component" value="Unassembled WGS sequence"/>
</dbReference>
<keyword evidence="3" id="KW-1185">Reference proteome</keyword>
<dbReference type="InterPro" id="IPR010730">
    <property type="entry name" value="HET"/>
</dbReference>
<dbReference type="PANTHER" id="PTHR33112">
    <property type="entry name" value="DOMAIN PROTEIN, PUTATIVE-RELATED"/>
    <property type="match status" value="1"/>
</dbReference>
<organism evidence="2 3">
    <name type="scientific">Phialemonium thermophilum</name>
    <dbReference type="NCBI Taxonomy" id="223376"/>
    <lineage>
        <taxon>Eukaryota</taxon>
        <taxon>Fungi</taxon>
        <taxon>Dikarya</taxon>
        <taxon>Ascomycota</taxon>
        <taxon>Pezizomycotina</taxon>
        <taxon>Sordariomycetes</taxon>
        <taxon>Sordariomycetidae</taxon>
        <taxon>Cephalothecales</taxon>
        <taxon>Cephalothecaceae</taxon>
        <taxon>Phialemonium</taxon>
    </lineage>
</organism>
<name>A0ABR3VX06_9PEZI</name>
<reference evidence="2 3" key="1">
    <citation type="journal article" date="2024" name="Commun. Biol.">
        <title>Comparative genomic analysis of thermophilic fungi reveals convergent evolutionary adaptations and gene losses.</title>
        <authorList>
            <person name="Steindorff A.S."/>
            <person name="Aguilar-Pontes M.V."/>
            <person name="Robinson A.J."/>
            <person name="Andreopoulos B."/>
            <person name="LaButti K."/>
            <person name="Kuo A."/>
            <person name="Mondo S."/>
            <person name="Riley R."/>
            <person name="Otillar R."/>
            <person name="Haridas S."/>
            <person name="Lipzen A."/>
            <person name="Grimwood J."/>
            <person name="Schmutz J."/>
            <person name="Clum A."/>
            <person name="Reid I.D."/>
            <person name="Moisan M.C."/>
            <person name="Butler G."/>
            <person name="Nguyen T.T.M."/>
            <person name="Dewar K."/>
            <person name="Conant G."/>
            <person name="Drula E."/>
            <person name="Henrissat B."/>
            <person name="Hansel C."/>
            <person name="Singer S."/>
            <person name="Hutchinson M.I."/>
            <person name="de Vries R.P."/>
            <person name="Natvig D.O."/>
            <person name="Powell A.J."/>
            <person name="Tsang A."/>
            <person name="Grigoriev I.V."/>
        </authorList>
    </citation>
    <scope>NUCLEOTIDE SEQUENCE [LARGE SCALE GENOMIC DNA]</scope>
    <source>
        <strain evidence="2 3">ATCC 24622</strain>
    </source>
</reference>
<evidence type="ECO:0000259" key="1">
    <source>
        <dbReference type="Pfam" id="PF06985"/>
    </source>
</evidence>
<protein>
    <recommendedName>
        <fullName evidence="1">Heterokaryon incompatibility domain-containing protein</fullName>
    </recommendedName>
</protein>
<dbReference type="InterPro" id="IPR036514">
    <property type="entry name" value="SGNH_hydro_sf"/>
</dbReference>
<dbReference type="Gene3D" id="3.40.50.1110">
    <property type="entry name" value="SGNH hydrolase"/>
    <property type="match status" value="1"/>
</dbReference>
<feature type="domain" description="Heterokaryon incompatibility" evidence="1">
    <location>
        <begin position="355"/>
        <end position="499"/>
    </location>
</feature>
<dbReference type="PANTHER" id="PTHR33112:SF12">
    <property type="entry name" value="HETEROKARYON INCOMPATIBILITY DOMAIN-CONTAINING PROTEIN"/>
    <property type="match status" value="1"/>
</dbReference>
<accession>A0ABR3VX06</accession>
<comment type="caution">
    <text evidence="2">The sequence shown here is derived from an EMBL/GenBank/DDBJ whole genome shotgun (WGS) entry which is preliminary data.</text>
</comment>
<gene>
    <name evidence="2" type="ORF">VTK73DRAFT_10412</name>
</gene>
<dbReference type="Pfam" id="PF06985">
    <property type="entry name" value="HET"/>
    <property type="match status" value="1"/>
</dbReference>
<dbReference type="EMBL" id="JAZHXJ010000993">
    <property type="protein sequence ID" value="KAL1847231.1"/>
    <property type="molecule type" value="Genomic_DNA"/>
</dbReference>
<proteinExistence type="predicted"/>
<evidence type="ECO:0000313" key="2">
    <source>
        <dbReference type="EMBL" id="KAL1847231.1"/>
    </source>
</evidence>
<sequence length="880" mass="98295">MHGPDGPQKGELVDGTHPDDAGYRKMAAIWYRALVDASAAGFLQKPQPVQGLPDNGGNDTYAQQPWPVIIPQESRLTVCLTDSSPSQRSLRLAAVVRHPGIWHLWPHAGYVPRGYAAIWARMTGCNAATCGPTTTIFSHQSLSASAANVSAASRLLNWLSHQQPRAVPMNTPSDPLEKYEEAFRAQARTLAPSCKVCQTLIEISSLVLQANLLQLRKWTREWDLGSKDEMLDESDCDAHKEFIQSVLRSNQFGGLVVEVWQGFLSLRRVGRVDKNVWLPAGLLVIPTTHQEGPCIGRRLDPEYIDIDVIRGWRARCARHHGQRCRAPWLPLRQPLSWLFDTRVGHLVVPPPGAEYVALSYVWGNASIMKTVRSNIVARQKPGALDAFRKELPRTITDAIALVSLLGERYLWVDALCIVQDDEESVRNNVGQMANIFENAVLTIVAGDGHDANGGLPGIRGVSEPRSLFPVVKLPNGVGMTSHDRPWLREWMSRGWTLQESIFSRRILAFAGSSIYWDCRACTYQEHVQFDEDSCASEIIPFTAVSANALTFDEDALAAFSSTLAVHRQAFPRGFWQGLPVSYFDLALLWRAGPGGLMRREPSREGAVVPPSWSWAGWNGQLRSLSDHFIYLHEWKNIRPLNKVMPMLDWRAVSRRHTAPVPVPGLNDGYDFKCRYWGCEEDLPPGWKCEHGSGGGMDTDFYYTHASCPDSKFCHPIPIGNPINAEDGQPQEDMLGARYLWAKTQRASLWIGKQCLADRGSYVSYEGGPKGGFIIYALPTALRDTTGSVMGEIALDRKEDYERVVSCEKSGREIGLPCDLVAVSRCFDSSMPTESRKEVHTFYNVLWVVWEDGTAYRRGVGRVERKAWESIPKQNIELLLG</sequence>
<evidence type="ECO:0000313" key="3">
    <source>
        <dbReference type="Proteomes" id="UP001586593"/>
    </source>
</evidence>